<dbReference type="PANTHER" id="PTHR45348">
    <property type="entry name" value="HYPOTHETICAL OXIDOREDUCTASE (EUROFUNG)"/>
    <property type="match status" value="1"/>
</dbReference>
<dbReference type="Pfam" id="PF08240">
    <property type="entry name" value="ADH_N"/>
    <property type="match status" value="1"/>
</dbReference>
<organism evidence="2 3">
    <name type="scientific">Marasmiellus scandens</name>
    <dbReference type="NCBI Taxonomy" id="2682957"/>
    <lineage>
        <taxon>Eukaryota</taxon>
        <taxon>Fungi</taxon>
        <taxon>Dikarya</taxon>
        <taxon>Basidiomycota</taxon>
        <taxon>Agaricomycotina</taxon>
        <taxon>Agaricomycetes</taxon>
        <taxon>Agaricomycetidae</taxon>
        <taxon>Agaricales</taxon>
        <taxon>Marasmiineae</taxon>
        <taxon>Omphalotaceae</taxon>
        <taxon>Marasmiellus</taxon>
    </lineage>
</organism>
<dbReference type="InterPro" id="IPR013154">
    <property type="entry name" value="ADH-like_N"/>
</dbReference>
<protein>
    <recommendedName>
        <fullName evidence="1">Enoyl reductase (ER) domain-containing protein</fullName>
    </recommendedName>
</protein>
<dbReference type="Proteomes" id="UP001498398">
    <property type="component" value="Unassembled WGS sequence"/>
</dbReference>
<evidence type="ECO:0000313" key="2">
    <source>
        <dbReference type="EMBL" id="KAK7466230.1"/>
    </source>
</evidence>
<dbReference type="SMART" id="SM00829">
    <property type="entry name" value="PKS_ER"/>
    <property type="match status" value="1"/>
</dbReference>
<proteinExistence type="predicted"/>
<dbReference type="InterPro" id="IPR036291">
    <property type="entry name" value="NAD(P)-bd_dom_sf"/>
</dbReference>
<dbReference type="InterPro" id="IPR011032">
    <property type="entry name" value="GroES-like_sf"/>
</dbReference>
<keyword evidence="3" id="KW-1185">Reference proteome</keyword>
<name>A0ABR1JXK3_9AGAR</name>
<dbReference type="EMBL" id="JBANRG010000005">
    <property type="protein sequence ID" value="KAK7466230.1"/>
    <property type="molecule type" value="Genomic_DNA"/>
</dbReference>
<accession>A0ABR1JXK3</accession>
<reference evidence="2 3" key="1">
    <citation type="submission" date="2024-01" db="EMBL/GenBank/DDBJ databases">
        <title>A draft genome for the cacao thread blight pathogen Marasmiellus scandens.</title>
        <authorList>
            <person name="Baruah I.K."/>
            <person name="Leung J."/>
            <person name="Bukari Y."/>
            <person name="Amoako-Attah I."/>
            <person name="Meinhardt L.W."/>
            <person name="Bailey B.A."/>
            <person name="Cohen S.P."/>
        </authorList>
    </citation>
    <scope>NUCLEOTIDE SEQUENCE [LARGE SCALE GENOMIC DNA]</scope>
    <source>
        <strain evidence="2 3">GH-19</strain>
    </source>
</reference>
<feature type="domain" description="Enoyl reductase (ER)" evidence="1">
    <location>
        <begin position="9"/>
        <end position="331"/>
    </location>
</feature>
<dbReference type="InterPro" id="IPR013149">
    <property type="entry name" value="ADH-like_C"/>
</dbReference>
<dbReference type="InterPro" id="IPR020843">
    <property type="entry name" value="ER"/>
</dbReference>
<sequence>MLAICTTGKADSTVELRQVEVPKLDPTDILVKVVAAAQNPVDWKRSEQQTEVTIVGFDYAGIVTRIGESVTQDVKTGDRIAGIVFGCLEMNGAFAEYTVAPSHIFLKIPEPWSFEDASQLGGACYTTCQCLYQSQNLPSPENPTTVPIDLLVWGGSTSVGHFVIQLAKLGGMRVIATASPKHFDRLKSLGADETFDYRDPEVAQKIRAYTNGKLQHAVDCISEGSTPQLVSDSLAPEGGTVSAIVRYETVRPEVKVVVSFGSHLLGKPFGDYKPSTEMKEFAIKSSKLISKLLADGKLTPTPLKIYPRGLASVPEGLEYMKSGKVSGEKLVYRIADTPGVQA</sequence>
<dbReference type="PANTHER" id="PTHR45348:SF2">
    <property type="entry name" value="ZINC-TYPE ALCOHOL DEHYDROGENASE-LIKE PROTEIN C2E1P3.01"/>
    <property type="match status" value="1"/>
</dbReference>
<gene>
    <name evidence="2" type="ORF">VKT23_004957</name>
</gene>
<dbReference type="CDD" id="cd08249">
    <property type="entry name" value="enoyl_reductase_like"/>
    <property type="match status" value="1"/>
</dbReference>
<comment type="caution">
    <text evidence="2">The sequence shown here is derived from an EMBL/GenBank/DDBJ whole genome shotgun (WGS) entry which is preliminary data.</text>
</comment>
<dbReference type="SUPFAM" id="SSF50129">
    <property type="entry name" value="GroES-like"/>
    <property type="match status" value="1"/>
</dbReference>
<dbReference type="Pfam" id="PF00107">
    <property type="entry name" value="ADH_zinc_N"/>
    <property type="match status" value="1"/>
</dbReference>
<evidence type="ECO:0000313" key="3">
    <source>
        <dbReference type="Proteomes" id="UP001498398"/>
    </source>
</evidence>
<dbReference type="SUPFAM" id="SSF51735">
    <property type="entry name" value="NAD(P)-binding Rossmann-fold domains"/>
    <property type="match status" value="1"/>
</dbReference>
<dbReference type="InterPro" id="IPR047122">
    <property type="entry name" value="Trans-enoyl_RdTase-like"/>
</dbReference>
<evidence type="ECO:0000259" key="1">
    <source>
        <dbReference type="SMART" id="SM00829"/>
    </source>
</evidence>
<dbReference type="Gene3D" id="3.40.50.720">
    <property type="entry name" value="NAD(P)-binding Rossmann-like Domain"/>
    <property type="match status" value="1"/>
</dbReference>
<dbReference type="Gene3D" id="3.90.180.10">
    <property type="entry name" value="Medium-chain alcohol dehydrogenases, catalytic domain"/>
    <property type="match status" value="1"/>
</dbReference>